<comment type="caution">
    <text evidence="2">The sequence shown here is derived from an EMBL/GenBank/DDBJ whole genome shotgun (WGS) entry which is preliminary data.</text>
</comment>
<dbReference type="EMBL" id="JABCKI010006306">
    <property type="protein sequence ID" value="KAG5634688.1"/>
    <property type="molecule type" value="Genomic_DNA"/>
</dbReference>
<dbReference type="Proteomes" id="UP000717328">
    <property type="component" value="Unassembled WGS sequence"/>
</dbReference>
<gene>
    <name evidence="2" type="ORF">H0H81_001093</name>
</gene>
<reference evidence="2" key="1">
    <citation type="submission" date="2021-02" db="EMBL/GenBank/DDBJ databases">
        <authorList>
            <person name="Nieuwenhuis M."/>
            <person name="Van De Peppel L.J.J."/>
        </authorList>
    </citation>
    <scope>NUCLEOTIDE SEQUENCE</scope>
    <source>
        <strain evidence="2">D49</strain>
    </source>
</reference>
<dbReference type="AlphaFoldDB" id="A0A9P7FMR9"/>
<evidence type="ECO:0000313" key="2">
    <source>
        <dbReference type="EMBL" id="KAG5634688.1"/>
    </source>
</evidence>
<keyword evidence="3" id="KW-1185">Reference proteome</keyword>
<organism evidence="2 3">
    <name type="scientific">Sphagnurus paluster</name>
    <dbReference type="NCBI Taxonomy" id="117069"/>
    <lineage>
        <taxon>Eukaryota</taxon>
        <taxon>Fungi</taxon>
        <taxon>Dikarya</taxon>
        <taxon>Basidiomycota</taxon>
        <taxon>Agaricomycotina</taxon>
        <taxon>Agaricomycetes</taxon>
        <taxon>Agaricomycetidae</taxon>
        <taxon>Agaricales</taxon>
        <taxon>Tricholomatineae</taxon>
        <taxon>Lyophyllaceae</taxon>
        <taxon>Sphagnurus</taxon>
    </lineage>
</organism>
<name>A0A9P7FMR9_9AGAR</name>
<feature type="region of interest" description="Disordered" evidence="1">
    <location>
        <begin position="301"/>
        <end position="332"/>
    </location>
</feature>
<feature type="region of interest" description="Disordered" evidence="1">
    <location>
        <begin position="1"/>
        <end position="55"/>
    </location>
</feature>
<feature type="compositionally biased region" description="Polar residues" evidence="1">
    <location>
        <begin position="1"/>
        <end position="17"/>
    </location>
</feature>
<evidence type="ECO:0000256" key="1">
    <source>
        <dbReference type="SAM" id="MobiDB-lite"/>
    </source>
</evidence>
<proteinExistence type="predicted"/>
<sequence length="332" mass="39065">MTLTNDPSPTVQCNTYQKRTDYGPPYSPSNSWDEPSATPPLTPDSFNDPANLSPILTIESDKYENEEQEDEENRLASHLLEIKEGKKPARSICYDTLIEDAPGHSPSNSFQIENDTQETHPAIAAFDDRDEWYGLEYTLELSCRQRLPSDTKSAGEHSRSRESWAAIHQGSIHPFFEDEEYYHWKNWHRHLDRQDERRKHRRGWAFKAHSKELAWFYVDEMRTRDVMYWQKVPRLVFYERQNAHWCDCMQEVYGAVAREVKYRLKTLAQHRPDPYCPPKKHNLGWYLKRSRSVACLRELRPTTTPPQYEPDDVDSIPPEDAYSDFYDVSLGD</sequence>
<accession>A0A9P7FMR9</accession>
<reference evidence="2" key="2">
    <citation type="submission" date="2021-10" db="EMBL/GenBank/DDBJ databases">
        <title>Phylogenomics reveals ancestral predisposition of the termite-cultivated fungus Termitomyces towards a domesticated lifestyle.</title>
        <authorList>
            <person name="Auxier B."/>
            <person name="Grum-Grzhimaylo A."/>
            <person name="Cardenas M.E."/>
            <person name="Lodge J.D."/>
            <person name="Laessoe T."/>
            <person name="Pedersen O."/>
            <person name="Smith M.E."/>
            <person name="Kuyper T.W."/>
            <person name="Franco-Molano E.A."/>
            <person name="Baroni T.J."/>
            <person name="Aanen D.K."/>
        </authorList>
    </citation>
    <scope>NUCLEOTIDE SEQUENCE</scope>
    <source>
        <strain evidence="2">D49</strain>
    </source>
</reference>
<dbReference type="OrthoDB" id="2964597at2759"/>
<evidence type="ECO:0000313" key="3">
    <source>
        <dbReference type="Proteomes" id="UP000717328"/>
    </source>
</evidence>
<protein>
    <submittedName>
        <fullName evidence="2">Uncharacterized protein</fullName>
    </submittedName>
</protein>